<dbReference type="Proteomes" id="UP000001847">
    <property type="component" value="Chromosome I"/>
</dbReference>
<protein>
    <recommendedName>
        <fullName evidence="4">MORN repeat protein</fullName>
    </recommendedName>
</protein>
<evidence type="ECO:0000313" key="3">
    <source>
        <dbReference type="Proteomes" id="UP000001847"/>
    </source>
</evidence>
<evidence type="ECO:0000313" key="2">
    <source>
        <dbReference type="EMBL" id="ABZ99131.1"/>
    </source>
</evidence>
<dbReference type="Pfam" id="PF02493">
    <property type="entry name" value="MORN"/>
    <property type="match status" value="4"/>
</dbReference>
<gene>
    <name evidence="2" type="ordered locus">LEPBI_I3065</name>
</gene>
<keyword evidence="3" id="KW-1185">Reference proteome</keyword>
<dbReference type="RefSeq" id="WP_012389989.1">
    <property type="nucleotide sequence ID" value="NC_010602.1"/>
</dbReference>
<reference evidence="2 3" key="1">
    <citation type="journal article" date="2008" name="PLoS ONE">
        <title>Genome sequence of the saprophyte Leptospira biflexa provides insights into the evolution of Leptospira and the pathogenesis of leptospirosis.</title>
        <authorList>
            <person name="Picardeau M."/>
            <person name="Bulach D.M."/>
            <person name="Bouchier C."/>
            <person name="Zuerner R.L."/>
            <person name="Zidane N."/>
            <person name="Wilson P.J."/>
            <person name="Creno S."/>
            <person name="Kuczek E.S."/>
            <person name="Bommezzadri S."/>
            <person name="Davis J.C."/>
            <person name="McGrath A."/>
            <person name="Johnson M.J."/>
            <person name="Boursaux-Eude C."/>
            <person name="Seemann T."/>
            <person name="Rouy Z."/>
            <person name="Coppel R.L."/>
            <person name="Rood J.I."/>
            <person name="Lajus A."/>
            <person name="Davies J.K."/>
            <person name="Medigue C."/>
            <person name="Adler B."/>
        </authorList>
    </citation>
    <scope>NUCLEOTIDE SEQUENCE [LARGE SCALE GENOMIC DNA]</scope>
    <source>
        <strain evidence="3">Patoc 1 / ATCC 23582 / Paris</strain>
    </source>
</reference>
<dbReference type="PANTHER" id="PTHR23084">
    <property type="entry name" value="PHOSPHATIDYLINOSITOL-4-PHOSPHATE 5-KINASE RELATED"/>
    <property type="match status" value="1"/>
</dbReference>
<keyword evidence="1" id="KW-0677">Repeat</keyword>
<sequence>MKNIILDFFIPILSIFYFCNQCVSSPQVGELYCVNGNCQDGYGFQRIEFIGPRNKEIDNGFITYAEYRGEFKNGMRSGFGKFEKMLSSIKGEKYEGEFQNDLFHGKGKWEKLLTSPWPKEEIASCPWKYEGEFENGVPHGNGQLTTRLGKTISGTFRKGWICTEGNCDDGNGTMLHWSGTYYQGSLQQWSPKGKVKSYSSVKNESYNGEMHHWEYQGYGVETTYSMPEYKDGKWNELEPTIVYEGEFKSGKYDGYGKLMFLRGGPNGSLKIQEGEWDGYYRCKGPKCNGALRPLSDDFTEKLRERAEKKK</sequence>
<proteinExistence type="predicted"/>
<dbReference type="SMART" id="SM00698">
    <property type="entry name" value="MORN"/>
    <property type="match status" value="4"/>
</dbReference>
<name>B0SPM5_LEPBP</name>
<dbReference type="STRING" id="456481.LEPBI_I3065"/>
<accession>B0SPM5</accession>
<dbReference type="PANTHER" id="PTHR23084:SF263">
    <property type="entry name" value="MORN REPEAT-CONTAINING PROTEIN 1"/>
    <property type="match status" value="1"/>
</dbReference>
<dbReference type="HOGENOM" id="CLU_896579_0_0_12"/>
<organism evidence="2 3">
    <name type="scientific">Leptospira biflexa serovar Patoc (strain Patoc 1 / ATCC 23582 / Paris)</name>
    <dbReference type="NCBI Taxonomy" id="456481"/>
    <lineage>
        <taxon>Bacteria</taxon>
        <taxon>Pseudomonadati</taxon>
        <taxon>Spirochaetota</taxon>
        <taxon>Spirochaetia</taxon>
        <taxon>Leptospirales</taxon>
        <taxon>Leptospiraceae</taxon>
        <taxon>Leptospira</taxon>
    </lineage>
</organism>
<dbReference type="OrthoDB" id="330906at2"/>
<dbReference type="BioCyc" id="LBIF456481:LEPBI_RS15005-MONOMER"/>
<evidence type="ECO:0000256" key="1">
    <source>
        <dbReference type="ARBA" id="ARBA00022737"/>
    </source>
</evidence>
<dbReference type="SUPFAM" id="SSF82185">
    <property type="entry name" value="Histone H3 K4-specific methyltransferase SET7/9 N-terminal domain"/>
    <property type="match status" value="1"/>
</dbReference>
<dbReference type="AlphaFoldDB" id="B0SPM5"/>
<dbReference type="KEGG" id="lbi:LEPBI_I3065"/>
<dbReference type="EMBL" id="CP000786">
    <property type="protein sequence ID" value="ABZ99131.1"/>
    <property type="molecule type" value="Genomic_DNA"/>
</dbReference>
<dbReference type="InterPro" id="IPR003409">
    <property type="entry name" value="MORN"/>
</dbReference>
<evidence type="ECO:0008006" key="4">
    <source>
        <dbReference type="Google" id="ProtNLM"/>
    </source>
</evidence>